<proteinExistence type="predicted"/>
<dbReference type="InterPro" id="IPR011990">
    <property type="entry name" value="TPR-like_helical_dom_sf"/>
</dbReference>
<accession>A0ABV9B1Q7</accession>
<comment type="caution">
    <text evidence="1">The sequence shown here is derived from an EMBL/GenBank/DDBJ whole genome shotgun (WGS) entry which is preliminary data.</text>
</comment>
<dbReference type="RefSeq" id="WP_381183567.1">
    <property type="nucleotide sequence ID" value="NZ_JBHSFK010000040.1"/>
</dbReference>
<keyword evidence="2" id="KW-1185">Reference proteome</keyword>
<dbReference type="Proteomes" id="UP001595839">
    <property type="component" value="Unassembled WGS sequence"/>
</dbReference>
<gene>
    <name evidence="1" type="ORF">ACFPIH_43145</name>
</gene>
<evidence type="ECO:0000313" key="2">
    <source>
        <dbReference type="Proteomes" id="UP001595839"/>
    </source>
</evidence>
<dbReference type="EMBL" id="JBHSFK010000040">
    <property type="protein sequence ID" value="MFC4506168.1"/>
    <property type="molecule type" value="Genomic_DNA"/>
</dbReference>
<reference evidence="2" key="1">
    <citation type="journal article" date="2019" name="Int. J. Syst. Evol. Microbiol.">
        <title>The Global Catalogue of Microorganisms (GCM) 10K type strain sequencing project: providing services to taxonomists for standard genome sequencing and annotation.</title>
        <authorList>
            <consortium name="The Broad Institute Genomics Platform"/>
            <consortium name="The Broad Institute Genome Sequencing Center for Infectious Disease"/>
            <person name="Wu L."/>
            <person name="Ma J."/>
        </authorList>
    </citation>
    <scope>NUCLEOTIDE SEQUENCE [LARGE SCALE GENOMIC DNA]</scope>
    <source>
        <strain evidence="2">CGMCC 4.7177</strain>
    </source>
</reference>
<sequence length="343" mass="37025">MDRRHFLSNGFAVSAFTTPVTRWLTQPADAATTHQGGRRVGRSDLTELWQAADEARLWDSKFGGGNWKTSSVTECLRLRAAPLLSGTYTEAIGKELFAATSELSRVAGWAAFDAGRHEEAQRHFVQALRLARAAGDVQAGAYVLTTMSLQTMLRGFPREAADMAEGAYERAKDSAAPRVLAFAKLAEARAYGRAGDAKAAGAALACSEDLLGSIRPGSDDDPNWLSYFTHARLATDATEIYRDLAQPQAAITWNEQADAMPPGRFTRAVGIRLSVLASTHLQDGDLEQSLDVGSRALEVLRTVSSTRAHGYLHGLTTDLEPWKTGNADVSEFIGRARSELAAA</sequence>
<organism evidence="1 2">
    <name type="scientific">Streptomyces vulcanius</name>
    <dbReference type="NCBI Taxonomy" id="1441876"/>
    <lineage>
        <taxon>Bacteria</taxon>
        <taxon>Bacillati</taxon>
        <taxon>Actinomycetota</taxon>
        <taxon>Actinomycetes</taxon>
        <taxon>Kitasatosporales</taxon>
        <taxon>Streptomycetaceae</taxon>
        <taxon>Streptomyces</taxon>
    </lineage>
</organism>
<evidence type="ECO:0000313" key="1">
    <source>
        <dbReference type="EMBL" id="MFC4506168.1"/>
    </source>
</evidence>
<dbReference type="SUPFAM" id="SSF48452">
    <property type="entry name" value="TPR-like"/>
    <property type="match status" value="1"/>
</dbReference>
<dbReference type="Gene3D" id="1.25.40.10">
    <property type="entry name" value="Tetratricopeptide repeat domain"/>
    <property type="match status" value="1"/>
</dbReference>
<name>A0ABV9B1Q7_9ACTN</name>
<protein>
    <submittedName>
        <fullName evidence="1">Sporulation protein</fullName>
    </submittedName>
</protein>